<proteinExistence type="predicted"/>
<name>A0ABT7ASR8_9CYAN</name>
<protein>
    <submittedName>
        <fullName evidence="2">Uncharacterized protein</fullName>
    </submittedName>
</protein>
<gene>
    <name evidence="2" type="ORF">PMG71_07885</name>
</gene>
<feature type="compositionally biased region" description="Polar residues" evidence="1">
    <location>
        <begin position="27"/>
        <end position="37"/>
    </location>
</feature>
<evidence type="ECO:0000256" key="1">
    <source>
        <dbReference type="SAM" id="MobiDB-lite"/>
    </source>
</evidence>
<sequence length="128" mass="14806">MEILETQIMMLMEKIESMSHAIERLNSKFSSLESQPGSAPHAEEENHLPERASSNHSYTHDLSDLPIWDHKDVLIDDDYENRRDFSESRSDAYLSPELQVQRLTAQLTAAYNRIAALEEQLLSKRIHL</sequence>
<accession>A0ABT7ASR8</accession>
<feature type="compositionally biased region" description="Basic and acidic residues" evidence="1">
    <location>
        <begin position="41"/>
        <end position="50"/>
    </location>
</feature>
<feature type="region of interest" description="Disordered" evidence="1">
    <location>
        <begin position="26"/>
        <end position="63"/>
    </location>
</feature>
<dbReference type="RefSeq" id="WP_283753101.1">
    <property type="nucleotide sequence ID" value="NZ_JAQOSP010000054.1"/>
</dbReference>
<reference evidence="2 3" key="1">
    <citation type="submission" date="2023-01" db="EMBL/GenBank/DDBJ databases">
        <title>Novel diversity within Roseofilum (Cyanobacteria; Desertifilaceae) from marine benthic mats with descriptions of four novel species.</title>
        <authorList>
            <person name="Wang Y."/>
            <person name="Berthold D.E."/>
            <person name="Hu J."/>
            <person name="Lefler F.W."/>
            <person name="Laughinghouse H.D. IV."/>
        </authorList>
    </citation>
    <scope>NUCLEOTIDE SEQUENCE [LARGE SCALE GENOMIC DNA]</scope>
    <source>
        <strain evidence="2 3">BLCC-M154</strain>
    </source>
</reference>
<evidence type="ECO:0000313" key="3">
    <source>
        <dbReference type="Proteomes" id="UP001235303"/>
    </source>
</evidence>
<keyword evidence="3" id="KW-1185">Reference proteome</keyword>
<dbReference type="Proteomes" id="UP001235303">
    <property type="component" value="Unassembled WGS sequence"/>
</dbReference>
<evidence type="ECO:0000313" key="2">
    <source>
        <dbReference type="EMBL" id="MDJ1169341.1"/>
    </source>
</evidence>
<dbReference type="EMBL" id="JAQOSP010000054">
    <property type="protein sequence ID" value="MDJ1169341.1"/>
    <property type="molecule type" value="Genomic_DNA"/>
</dbReference>
<comment type="caution">
    <text evidence="2">The sequence shown here is derived from an EMBL/GenBank/DDBJ whole genome shotgun (WGS) entry which is preliminary data.</text>
</comment>
<organism evidence="2 3">
    <name type="scientific">Roseofilum acuticapitatum BLCC-M154</name>
    <dbReference type="NCBI Taxonomy" id="3022444"/>
    <lineage>
        <taxon>Bacteria</taxon>
        <taxon>Bacillati</taxon>
        <taxon>Cyanobacteriota</taxon>
        <taxon>Cyanophyceae</taxon>
        <taxon>Desertifilales</taxon>
        <taxon>Desertifilaceae</taxon>
        <taxon>Roseofilum</taxon>
        <taxon>Roseofilum acuticapitatum</taxon>
    </lineage>
</organism>